<keyword evidence="1" id="KW-0479">Metal-binding</keyword>
<reference evidence="4 5" key="1">
    <citation type="submission" date="2018-07" db="EMBL/GenBank/DDBJ databases">
        <title>GABA Modulating Bacteria of the Human Gut Microbiota.</title>
        <authorList>
            <person name="Strandwitz P."/>
            <person name="Kim K.H."/>
            <person name="Terekhova D."/>
            <person name="Liu J.K."/>
            <person name="Sharma A."/>
            <person name="Levering J."/>
            <person name="Mcdonald D."/>
            <person name="Dietrich D."/>
            <person name="Ramadhar T.R."/>
            <person name="Lekbua A."/>
            <person name="Mroue N."/>
            <person name="Liston C."/>
            <person name="Stewart E.J."/>
            <person name="Dubin M.J."/>
            <person name="Zengler K."/>
            <person name="Knight R."/>
            <person name="Gilbert J.A."/>
            <person name="Clardy J."/>
            <person name="Lewis K."/>
        </authorList>
    </citation>
    <scope>NUCLEOTIDE SEQUENCE [LARGE SCALE GENOMIC DNA]</scope>
    <source>
        <strain evidence="4 5">KLE1738</strain>
    </source>
</reference>
<dbReference type="GO" id="GO:0016832">
    <property type="term" value="F:aldehyde-lyase activity"/>
    <property type="evidence" value="ECO:0007669"/>
    <property type="project" value="TreeGrafter"/>
</dbReference>
<dbReference type="GeneID" id="97995721"/>
<sequence>MNPPYPSDAQAKAEILDAGRKIYQRGLVAANDGNLSVRVGDNALWVTPTGVSKGAMTEDMLVKLSLDGTVLEGTRKPSSETKMHLRIYQENPAVRAVVHAHPPAATAFAAAGLPLDRPVLQEAVVQLGTVPVAPFALPGSQAVADSVAPYCQAYRALLLEYHGAVTWGTSMEQAHYRLECLEQLATVTLHLRTLGIHRTMPESLVKALEGLRPAWGIQ</sequence>
<organism evidence="4 5">
    <name type="scientific">Evtepia gabavorous</name>
    <dbReference type="NCBI Taxonomy" id="2211183"/>
    <lineage>
        <taxon>Bacteria</taxon>
        <taxon>Bacillati</taxon>
        <taxon>Bacillota</taxon>
        <taxon>Clostridia</taxon>
        <taxon>Eubacteriales</taxon>
        <taxon>Evtepia</taxon>
    </lineage>
</organism>
<evidence type="ECO:0000259" key="3">
    <source>
        <dbReference type="SMART" id="SM01007"/>
    </source>
</evidence>
<evidence type="ECO:0000256" key="1">
    <source>
        <dbReference type="ARBA" id="ARBA00022723"/>
    </source>
</evidence>
<dbReference type="InterPro" id="IPR001303">
    <property type="entry name" value="Aldolase_II/adducin_N"/>
</dbReference>
<protein>
    <submittedName>
        <fullName evidence="4">Class II aldolase/adducin family protein</fullName>
    </submittedName>
</protein>
<dbReference type="AlphaFoldDB" id="A0A3E2B2U7"/>
<proteinExistence type="predicted"/>
<gene>
    <name evidence="4" type="ORF">DV520_08260</name>
</gene>
<dbReference type="PANTHER" id="PTHR22789:SF0">
    <property type="entry name" value="3-OXO-TETRONATE 4-PHOSPHATE DECARBOXYLASE-RELATED"/>
    <property type="match status" value="1"/>
</dbReference>
<dbReference type="InterPro" id="IPR036409">
    <property type="entry name" value="Aldolase_II/adducin_N_sf"/>
</dbReference>
<keyword evidence="5" id="KW-1185">Reference proteome</keyword>
<evidence type="ECO:0000256" key="2">
    <source>
        <dbReference type="ARBA" id="ARBA00023239"/>
    </source>
</evidence>
<dbReference type="OrthoDB" id="9794581at2"/>
<dbReference type="PANTHER" id="PTHR22789">
    <property type="entry name" value="FUCULOSE PHOSPHATE ALDOLASE"/>
    <property type="match status" value="1"/>
</dbReference>
<dbReference type="GO" id="GO:0005829">
    <property type="term" value="C:cytosol"/>
    <property type="evidence" value="ECO:0007669"/>
    <property type="project" value="TreeGrafter"/>
</dbReference>
<comment type="caution">
    <text evidence="4">The sequence shown here is derived from an EMBL/GenBank/DDBJ whole genome shotgun (WGS) entry which is preliminary data.</text>
</comment>
<dbReference type="EMBL" id="QQRQ01000013">
    <property type="protein sequence ID" value="RFT06286.1"/>
    <property type="molecule type" value="Genomic_DNA"/>
</dbReference>
<dbReference type="SMART" id="SM01007">
    <property type="entry name" value="Aldolase_II"/>
    <property type="match status" value="1"/>
</dbReference>
<evidence type="ECO:0000313" key="5">
    <source>
        <dbReference type="Proteomes" id="UP000260649"/>
    </source>
</evidence>
<evidence type="ECO:0000313" key="4">
    <source>
        <dbReference type="EMBL" id="RFT06286.1"/>
    </source>
</evidence>
<accession>A0A3E2B2U7</accession>
<keyword evidence="2" id="KW-0456">Lyase</keyword>
<dbReference type="SUPFAM" id="SSF53639">
    <property type="entry name" value="AraD/HMP-PK domain-like"/>
    <property type="match status" value="1"/>
</dbReference>
<dbReference type="Pfam" id="PF00596">
    <property type="entry name" value="Aldolase_II"/>
    <property type="match status" value="1"/>
</dbReference>
<dbReference type="Proteomes" id="UP000260649">
    <property type="component" value="Unassembled WGS sequence"/>
</dbReference>
<feature type="domain" description="Class II aldolase/adducin N-terminal" evidence="3">
    <location>
        <begin position="13"/>
        <end position="189"/>
    </location>
</feature>
<dbReference type="Gene3D" id="3.40.225.10">
    <property type="entry name" value="Class II aldolase/adducin N-terminal domain"/>
    <property type="match status" value="1"/>
</dbReference>
<dbReference type="RefSeq" id="WP_117142415.1">
    <property type="nucleotide sequence ID" value="NZ_DAIQVC010000047.1"/>
</dbReference>
<dbReference type="GO" id="GO:0019323">
    <property type="term" value="P:pentose catabolic process"/>
    <property type="evidence" value="ECO:0007669"/>
    <property type="project" value="TreeGrafter"/>
</dbReference>
<name>A0A3E2B2U7_9FIRM</name>
<dbReference type="GO" id="GO:0046872">
    <property type="term" value="F:metal ion binding"/>
    <property type="evidence" value="ECO:0007669"/>
    <property type="project" value="UniProtKB-KW"/>
</dbReference>
<dbReference type="InterPro" id="IPR050197">
    <property type="entry name" value="Aldolase_class_II_sugar_metab"/>
</dbReference>